<keyword evidence="2" id="KW-1185">Reference proteome</keyword>
<dbReference type="RefSeq" id="WP_320215903.1">
    <property type="nucleotide sequence ID" value="NZ_JAVIIS010000030.1"/>
</dbReference>
<gene>
    <name evidence="1" type="ORF">RFM51_20280</name>
</gene>
<accession>A0ABU4X0T3</accession>
<comment type="caution">
    <text evidence="1">The sequence shown here is derived from an EMBL/GenBank/DDBJ whole genome shotgun (WGS) entry which is preliminary data.</text>
</comment>
<evidence type="ECO:0000313" key="1">
    <source>
        <dbReference type="EMBL" id="MDX8441931.1"/>
    </source>
</evidence>
<proteinExistence type="predicted"/>
<name>A0ABU4X0T3_9HYPH</name>
<reference evidence="1 2" key="1">
    <citation type="submission" date="2023-08" db="EMBL/GenBank/DDBJ databases">
        <title>Implementing the SeqCode for naming new Mesorhizobium species isolated from Vachellia karroo root nodules.</title>
        <authorList>
            <person name="Van Lill M."/>
        </authorList>
    </citation>
    <scope>NUCLEOTIDE SEQUENCE [LARGE SCALE GENOMIC DNA]</scope>
    <source>
        <strain evidence="1 2">VK3E</strain>
    </source>
</reference>
<sequence>MNEKLTGEARRKIILDGYINNEPLKDIAEKLGCSLASLKVSASKLGCTRTPKEAADFRRGFRIPEHKRQDYYQLMTSGQYRSRECAQILGILTTQSRVSE</sequence>
<protein>
    <submittedName>
        <fullName evidence="1">Uncharacterized protein</fullName>
    </submittedName>
</protein>
<organism evidence="1 2">
    <name type="scientific">Mesorhizobium australafricanum</name>
    <dbReference type="NCBI Taxonomy" id="3072311"/>
    <lineage>
        <taxon>Bacteria</taxon>
        <taxon>Pseudomonadati</taxon>
        <taxon>Pseudomonadota</taxon>
        <taxon>Alphaproteobacteria</taxon>
        <taxon>Hyphomicrobiales</taxon>
        <taxon>Phyllobacteriaceae</taxon>
        <taxon>Mesorhizobium</taxon>
    </lineage>
</organism>
<dbReference type="EMBL" id="JAVIIS010000030">
    <property type="protein sequence ID" value="MDX8441931.1"/>
    <property type="molecule type" value="Genomic_DNA"/>
</dbReference>
<dbReference type="Proteomes" id="UP001272097">
    <property type="component" value="Unassembled WGS sequence"/>
</dbReference>
<evidence type="ECO:0000313" key="2">
    <source>
        <dbReference type="Proteomes" id="UP001272097"/>
    </source>
</evidence>